<proteinExistence type="predicted"/>
<name>X1G9G1_9ZZZZ</name>
<evidence type="ECO:0000313" key="2">
    <source>
        <dbReference type="EMBL" id="GAH53872.1"/>
    </source>
</evidence>
<dbReference type="EMBL" id="BARU01018216">
    <property type="protein sequence ID" value="GAH53872.1"/>
    <property type="molecule type" value="Genomic_DNA"/>
</dbReference>
<protein>
    <recommendedName>
        <fullName evidence="1">Carbamoyltransferase C-terminal domain-containing protein</fullName>
    </recommendedName>
</protein>
<accession>X1G9G1</accession>
<dbReference type="Pfam" id="PF16861">
    <property type="entry name" value="Carbam_trans_C"/>
    <property type="match status" value="1"/>
</dbReference>
<sequence>QRAFVLEHAYWGKEYSENEIKEFLESNNIPYEYFSDDEKLLDRVVDDLVDGKVVGWFQGRFEWGPRALGNRSILADPRSEEMKDLVNIKIKFREPFRPFAPVILEENVEDFFFGNNVTKQFPARYMLLVLPLKEAKAEAINAVNHMGTGRLQTIREEWNPRYYRIVKKFGEATGVPVLLNTSFNLRGEPIVNSPANAFNTFSKSGIDVLVLENFLINK</sequence>
<gene>
    <name evidence="2" type="ORF">S03H2_30130</name>
</gene>
<dbReference type="InterPro" id="IPR038152">
    <property type="entry name" value="Carbam_trans_C_sf"/>
</dbReference>
<comment type="caution">
    <text evidence="2">The sequence shown here is derived from an EMBL/GenBank/DDBJ whole genome shotgun (WGS) entry which is preliminary data.</text>
</comment>
<dbReference type="InterPro" id="IPR051338">
    <property type="entry name" value="NodU/CmcH_Carbamoyltrnsfr"/>
</dbReference>
<dbReference type="Gene3D" id="3.90.870.20">
    <property type="entry name" value="Carbamoyltransferase, C-terminal domain"/>
    <property type="match status" value="1"/>
</dbReference>
<feature type="non-terminal residue" evidence="2">
    <location>
        <position position="1"/>
    </location>
</feature>
<dbReference type="AlphaFoldDB" id="X1G9G1"/>
<organism evidence="2">
    <name type="scientific">marine sediment metagenome</name>
    <dbReference type="NCBI Taxonomy" id="412755"/>
    <lineage>
        <taxon>unclassified sequences</taxon>
        <taxon>metagenomes</taxon>
        <taxon>ecological metagenomes</taxon>
    </lineage>
</organism>
<feature type="domain" description="Carbamoyltransferase C-terminal" evidence="1">
    <location>
        <begin position="46"/>
        <end position="218"/>
    </location>
</feature>
<dbReference type="PANTHER" id="PTHR34847">
    <property type="entry name" value="NODULATION PROTEIN U"/>
    <property type="match status" value="1"/>
</dbReference>
<evidence type="ECO:0000259" key="1">
    <source>
        <dbReference type="Pfam" id="PF16861"/>
    </source>
</evidence>
<dbReference type="PANTHER" id="PTHR34847:SF1">
    <property type="entry name" value="NODULATION PROTEIN U"/>
    <property type="match status" value="1"/>
</dbReference>
<dbReference type="InterPro" id="IPR031730">
    <property type="entry name" value="Carbam_trans_C"/>
</dbReference>
<reference evidence="2" key="1">
    <citation type="journal article" date="2014" name="Front. Microbiol.">
        <title>High frequency of phylogenetically diverse reductive dehalogenase-homologous genes in deep subseafloor sedimentary metagenomes.</title>
        <authorList>
            <person name="Kawai M."/>
            <person name="Futagami T."/>
            <person name="Toyoda A."/>
            <person name="Takaki Y."/>
            <person name="Nishi S."/>
            <person name="Hori S."/>
            <person name="Arai W."/>
            <person name="Tsubouchi T."/>
            <person name="Morono Y."/>
            <person name="Uchiyama I."/>
            <person name="Ito T."/>
            <person name="Fujiyama A."/>
            <person name="Inagaki F."/>
            <person name="Takami H."/>
        </authorList>
    </citation>
    <scope>NUCLEOTIDE SEQUENCE</scope>
    <source>
        <strain evidence="2">Expedition CK06-06</strain>
    </source>
</reference>